<keyword evidence="2" id="KW-1185">Reference proteome</keyword>
<reference evidence="1 2" key="1">
    <citation type="submission" date="2024-09" db="EMBL/GenBank/DDBJ databases">
        <authorList>
            <person name="Sun Q."/>
            <person name="Mori K."/>
        </authorList>
    </citation>
    <scope>NUCLEOTIDE SEQUENCE [LARGE SCALE GENOMIC DNA]</scope>
    <source>
        <strain evidence="1 2">NCAIM B.02336</strain>
    </source>
</reference>
<protein>
    <submittedName>
        <fullName evidence="1">DUF4238 domain-containing protein</fullName>
    </submittedName>
</protein>
<dbReference type="RefSeq" id="WP_377484637.1">
    <property type="nucleotide sequence ID" value="NZ_JBHLTN010000037.1"/>
</dbReference>
<accession>A0ABV6PYX8</accession>
<evidence type="ECO:0000313" key="2">
    <source>
        <dbReference type="Proteomes" id="UP001589834"/>
    </source>
</evidence>
<gene>
    <name evidence="1" type="ORF">ACFFGG_16330</name>
</gene>
<dbReference type="EMBL" id="JBHLTN010000037">
    <property type="protein sequence ID" value="MFC0594118.1"/>
    <property type="molecule type" value="Genomic_DNA"/>
</dbReference>
<dbReference type="InterPro" id="IPR025332">
    <property type="entry name" value="DUF4238"/>
</dbReference>
<comment type="caution">
    <text evidence="1">The sequence shown here is derived from an EMBL/GenBank/DDBJ whole genome shotgun (WGS) entry which is preliminary data.</text>
</comment>
<dbReference type="Proteomes" id="UP001589834">
    <property type="component" value="Unassembled WGS sequence"/>
</dbReference>
<evidence type="ECO:0000313" key="1">
    <source>
        <dbReference type="EMBL" id="MFC0594118.1"/>
    </source>
</evidence>
<name>A0ABV6PYX8_9BURK</name>
<organism evidence="1 2">
    <name type="scientific">Ottowia pentelensis</name>
    <dbReference type="NCBI Taxonomy" id="511108"/>
    <lineage>
        <taxon>Bacteria</taxon>
        <taxon>Pseudomonadati</taxon>
        <taxon>Pseudomonadota</taxon>
        <taxon>Betaproteobacteria</taxon>
        <taxon>Burkholderiales</taxon>
        <taxon>Comamonadaceae</taxon>
        <taxon>Ottowia</taxon>
    </lineage>
</organism>
<sequence>MLRQTGSPMAGRRQHYIPQMLLRRFADTNGAVMVIRTDGSRFSAKTKNVALETDFHGTPGDGTTDEAITREETKIWKVLCKLVECPEGTVDCVDAATVLSHFYTRSAAWRSQTATMVDTVVGVIRAKLDASDQARDPSFQLITSLAFSRLEKLVPTRIVDAHNALLKKEPTPAQRATSYSKFRYVVQDFDVALVLGDSIAWGASVGTRGIPLVEHDDSVEYVVFPLSVKRCLIGSRGSQPLLEADDIIAGSFAASSEFVVVHPQSSGYDELVPTMGSGMRELSERLRRKVT</sequence>
<proteinExistence type="predicted"/>
<dbReference type="Pfam" id="PF14022">
    <property type="entry name" value="DUF4238"/>
    <property type="match status" value="1"/>
</dbReference>